<feature type="region of interest" description="Disordered" evidence="11">
    <location>
        <begin position="1503"/>
        <end position="1593"/>
    </location>
</feature>
<keyword evidence="3 10" id="KW-0813">Transport</keyword>
<comment type="subcellular location">
    <subcellularLocation>
        <location evidence="1">Membrane</location>
        <topology evidence="1">Multi-pass membrane protein</topology>
    </subcellularLocation>
</comment>
<feature type="transmembrane region" description="Helical" evidence="12">
    <location>
        <begin position="190"/>
        <end position="213"/>
    </location>
</feature>
<keyword evidence="4 10" id="KW-0812">Transmembrane</keyword>
<feature type="binding site" evidence="8">
    <location>
        <position position="1102"/>
    </location>
    <ligand>
        <name>Na(+)</name>
        <dbReference type="ChEBI" id="CHEBI:29101"/>
        <label>1</label>
    </ligand>
</feature>
<dbReference type="GO" id="GO:0005283">
    <property type="term" value="F:amino acid:sodium symporter activity"/>
    <property type="evidence" value="ECO:0007669"/>
    <property type="project" value="TreeGrafter"/>
</dbReference>
<proteinExistence type="inferred from homology"/>
<feature type="transmembrane region" description="Helical" evidence="12">
    <location>
        <begin position="658"/>
        <end position="684"/>
    </location>
</feature>
<keyword evidence="8" id="KW-0915">Sodium</keyword>
<evidence type="ECO:0000313" key="14">
    <source>
        <dbReference type="EnsemblMetazoa" id="G25629.4:cds"/>
    </source>
</evidence>
<dbReference type="PANTHER" id="PTHR11616">
    <property type="entry name" value="SODIUM/CHLORIDE DEPENDENT TRANSPORTER"/>
    <property type="match status" value="1"/>
</dbReference>
<feature type="transmembrane region" description="Helical" evidence="12">
    <location>
        <begin position="1046"/>
        <end position="1066"/>
    </location>
</feature>
<feature type="transmembrane region" description="Helical" evidence="12">
    <location>
        <begin position="1127"/>
        <end position="1151"/>
    </location>
</feature>
<feature type="region of interest" description="Disordered" evidence="11">
    <location>
        <begin position="102"/>
        <end position="145"/>
    </location>
</feature>
<feature type="transmembrane region" description="Helical" evidence="12">
    <location>
        <begin position="234"/>
        <end position="254"/>
    </location>
</feature>
<sequence>MRHLAGILRIVLTLVEVVLLPGRMGRMESWLQSVGKACNCMMRLTVRSREAGICGRGAGTDSLLEIKMEDANPDKPSRINTAVSADTKKVSMSVDGIYDAAQSSPKTESKMMSLKPPSASHEEDSSLDGYDPGQEATARSSPYRLSDGALSGHTEEHCTWDRQLEYILACCSFVNGIDTFLWFPKTAASYGGGVFFVIYLLLTLTCGFPILYMETILGQYARGGPVISWDVIPMFRGLGASVVIVSTFISLYYGTPVMWAMYLLVQPIQLASTCNTTGDIPCSSNIMQDKMILTSNISKSSPSTGVTNLLTTSQNLYLYKDVLQVSEGIGHSGHLVWYFVVCLVLFWSLVFTILILGPRSLGKVVYLTYGLAQILAVSLMIHFCSQEGAILGVKFFLNMKWNVLGNLEAWVDAGKLMFVSLGLGTGSITSLAGYTHFHSHCFRNSLLTIMAHLVGMLISGFITFAALGINGHTDSDSINGENMTGLDFGFTLVTSVISKSSDSNMWKFLYFLSLILFGVGTQCVYIQNIVSALLHFLSDRWRFRWKFKCSVLAAVCVVAMVIGLLLASQGGLFVYYYCQHYVGRLSLFVITLCECVSLAWVYGAQRLWNNVSDMTGTTDSPWWKLTWKFLTPLVIFVLIVLTAFHHHPLSYMLYEFPLLSHCLGLVISVLPIVPVPAYAVWSVWKKEGSIKNRIKTSIITSSSWGPGQLANQEPGNELPDYVICTPDNHKPENALAILTANLFIPNLTNLITAQVDPNEDPEMSGGYLTDLMTVDNGDSDEEEEASYRGNWSSRMDFVLSCLGYVVGLGNVWRFPYLVYRNGGGAFFIPYIIMLIFCGIPLLYMELAFGQYASLGPTTVWRAVPIFKGIGISMVLASTLVGIYYNMVNAWAFHYLFSSMMAALPWLTCSNPWNQDTCSLNKYEITNCSWLNISHLYEPTVNNISCVETLLNCSLTNQTMRMNNPVISCISELRDKVGDSIFLNSSWVNSRKLTSPSEEYFYNRVLKRSSSMSDLGSVQYELALCLLLCWAIVFICLVKGVRTSGKVAYFVVIFPFLIMLTLLIRALTMEGNMTGIKFYVTPKWEKLQEPSVWADAAVQVFFSLSVCMGGLTTLASYNKFHNNIYSDAILICLGDTLMSVLAGFSVFAMMGVLSNELDTDIEKVITSGIGLTFVVNPAAMSYFPVASLWSILFFLMIIMLGLSTQFVTIETVITAIMDENISVFRGKRIVVLFLVCSVLFFLGLPLSTQGGIYVLTLIDEYAAGFATMINGIFMCIAIGWVYGVRQFCSDIKQMIGHSVGYWWKAMWKVISPIIITFIIIFSAIGYKSLSDKYSTQSYPPWSEVLGFIIISIPVLAIPLWIVCKLALGKGQVFKRLKKLCQAESSWGPALEQNWKNVEYYPAVNTTTLAVDVGNSPLHTVTDHVDFTTVGVKVPSLSSQASLLPKSLSPKKPRDMRERAILNHAYSNPQCHQSIVSIEKAVACGPNEPMYADTDVLIVQKASKKSVEMKDMATQTDPVIKKHPSTSCSYSSTPKKPESNNQPGPNRLTESELPCCSTSPIVPNPGDQTDVRRSLNQAEEPVSTDETDNYSSQID</sequence>
<feature type="transmembrane region" description="Helical" evidence="12">
    <location>
        <begin position="1260"/>
        <end position="1283"/>
    </location>
</feature>
<keyword evidence="10" id="KW-0769">Symport</keyword>
<evidence type="ECO:0000256" key="13">
    <source>
        <dbReference type="SAM" id="SignalP"/>
    </source>
</evidence>
<dbReference type="Proteomes" id="UP000005408">
    <property type="component" value="Unassembled WGS sequence"/>
</dbReference>
<evidence type="ECO:0000256" key="11">
    <source>
        <dbReference type="SAM" id="MobiDB-lite"/>
    </source>
</evidence>
<keyword evidence="13" id="KW-0732">Signal</keyword>
<evidence type="ECO:0000256" key="12">
    <source>
        <dbReference type="SAM" id="Phobius"/>
    </source>
</evidence>
<feature type="transmembrane region" description="Helical" evidence="12">
    <location>
        <begin position="1304"/>
        <end position="1323"/>
    </location>
</feature>
<evidence type="ECO:0000256" key="2">
    <source>
        <dbReference type="ARBA" id="ARBA00006459"/>
    </source>
</evidence>
<feature type="transmembrane region" description="Helical" evidence="12">
    <location>
        <begin position="549"/>
        <end position="575"/>
    </location>
</feature>
<dbReference type="GO" id="GO:0046872">
    <property type="term" value="F:metal ion binding"/>
    <property type="evidence" value="ECO:0007669"/>
    <property type="project" value="UniProtKB-KW"/>
</dbReference>
<dbReference type="PANTHER" id="PTHR11616:SF321">
    <property type="entry name" value="SODIUM-DEPENDENT NUTRIENT AMINO ACID TRANSPORTER 1-RELATED"/>
    <property type="match status" value="1"/>
</dbReference>
<feature type="transmembrane region" description="Helical" evidence="12">
    <location>
        <begin position="825"/>
        <end position="844"/>
    </location>
</feature>
<feature type="transmembrane region" description="Helical" evidence="12">
    <location>
        <begin position="797"/>
        <end position="819"/>
    </location>
</feature>
<evidence type="ECO:0000256" key="6">
    <source>
        <dbReference type="ARBA" id="ARBA00023136"/>
    </source>
</evidence>
<feature type="transmembrane region" description="Helical" evidence="12">
    <location>
        <begin position="335"/>
        <end position="357"/>
    </location>
</feature>
<accession>A0A8W8KZB0</accession>
<feature type="transmembrane region" description="Helical" evidence="12">
    <location>
        <begin position="1091"/>
        <end position="1115"/>
    </location>
</feature>
<dbReference type="InterPro" id="IPR000175">
    <property type="entry name" value="Na/ntran_symport"/>
</dbReference>
<dbReference type="PRINTS" id="PR00176">
    <property type="entry name" value="NANEUSMPORT"/>
</dbReference>
<feature type="transmembrane region" description="Helical" evidence="12">
    <location>
        <begin position="1228"/>
        <end position="1254"/>
    </location>
</feature>
<keyword evidence="8" id="KW-0479">Metal-binding</keyword>
<feature type="transmembrane region" description="Helical" evidence="12">
    <location>
        <begin position="446"/>
        <end position="469"/>
    </location>
</feature>
<feature type="transmembrane region" description="Helical" evidence="12">
    <location>
        <begin position="1190"/>
        <end position="1216"/>
    </location>
</feature>
<evidence type="ECO:0000256" key="3">
    <source>
        <dbReference type="ARBA" id="ARBA00022448"/>
    </source>
</evidence>
<dbReference type="PROSITE" id="PS00610">
    <property type="entry name" value="NA_NEUROTRAN_SYMP_1"/>
    <property type="match status" value="1"/>
</dbReference>
<keyword evidence="15" id="KW-1185">Reference proteome</keyword>
<name>A0A8W8KZB0_MAGGI</name>
<evidence type="ECO:0000256" key="4">
    <source>
        <dbReference type="ARBA" id="ARBA00022692"/>
    </source>
</evidence>
<feature type="disulfide bond" evidence="9">
    <location>
        <begin position="908"/>
        <end position="917"/>
    </location>
</feature>
<feature type="transmembrane region" description="Helical" evidence="12">
    <location>
        <begin position="1021"/>
        <end position="1040"/>
    </location>
</feature>
<feature type="transmembrane region" description="Helical" evidence="12">
    <location>
        <begin position="364"/>
        <end position="383"/>
    </location>
</feature>
<dbReference type="PROSITE" id="PS50267">
    <property type="entry name" value="NA_NEUROTRAN_SYMP_3"/>
    <property type="match status" value="2"/>
</dbReference>
<comment type="similarity">
    <text evidence="2 10">Belongs to the sodium:neurotransmitter symporter (SNF) (TC 2.A.22) family.</text>
</comment>
<dbReference type="Pfam" id="PF00209">
    <property type="entry name" value="SNF"/>
    <property type="match status" value="3"/>
</dbReference>
<feature type="signal peptide" evidence="13">
    <location>
        <begin position="1"/>
        <end position="19"/>
    </location>
</feature>
<keyword evidence="5 12" id="KW-1133">Transmembrane helix</keyword>
<evidence type="ECO:0000256" key="1">
    <source>
        <dbReference type="ARBA" id="ARBA00004141"/>
    </source>
</evidence>
<evidence type="ECO:0000256" key="9">
    <source>
        <dbReference type="PIRSR" id="PIRSR600175-2"/>
    </source>
</evidence>
<organism evidence="14 15">
    <name type="scientific">Magallana gigas</name>
    <name type="common">Pacific oyster</name>
    <name type="synonym">Crassostrea gigas</name>
    <dbReference type="NCBI Taxonomy" id="29159"/>
    <lineage>
        <taxon>Eukaryota</taxon>
        <taxon>Metazoa</taxon>
        <taxon>Spiralia</taxon>
        <taxon>Lophotrochozoa</taxon>
        <taxon>Mollusca</taxon>
        <taxon>Bivalvia</taxon>
        <taxon>Autobranchia</taxon>
        <taxon>Pteriomorphia</taxon>
        <taxon>Ostreida</taxon>
        <taxon>Ostreoidea</taxon>
        <taxon>Ostreidae</taxon>
        <taxon>Magallana</taxon>
    </lineage>
</organism>
<feature type="binding site" evidence="8">
    <location>
        <position position="806"/>
    </location>
    <ligand>
        <name>Na(+)</name>
        <dbReference type="ChEBI" id="CHEBI:29101"/>
        <label>1</label>
    </ligand>
</feature>
<evidence type="ECO:0000256" key="7">
    <source>
        <dbReference type="ARBA" id="ARBA00023180"/>
    </source>
</evidence>
<feature type="transmembrane region" description="Helical" evidence="12">
    <location>
        <begin position="1343"/>
        <end position="1366"/>
    </location>
</feature>
<keyword evidence="6 12" id="KW-0472">Membrane</keyword>
<evidence type="ECO:0000313" key="15">
    <source>
        <dbReference type="Proteomes" id="UP000005408"/>
    </source>
</evidence>
<feature type="transmembrane region" description="Helical" evidence="12">
    <location>
        <begin position="508"/>
        <end position="537"/>
    </location>
</feature>
<dbReference type="SUPFAM" id="SSF161070">
    <property type="entry name" value="SNF-like"/>
    <property type="match status" value="2"/>
</dbReference>
<feature type="binding site" evidence="8">
    <location>
        <position position="1199"/>
    </location>
    <ligand>
        <name>Na(+)</name>
        <dbReference type="ChEBI" id="CHEBI:29101"/>
        <label>1</label>
    </ligand>
</feature>
<feature type="binding site" evidence="8">
    <location>
        <position position="803"/>
    </location>
    <ligand>
        <name>Na(+)</name>
        <dbReference type="ChEBI" id="CHEBI:29101"/>
        <label>1</label>
    </ligand>
</feature>
<dbReference type="EnsemblMetazoa" id="G25629.4">
    <property type="protein sequence ID" value="G25629.4:cds"/>
    <property type="gene ID" value="G25629"/>
</dbReference>
<evidence type="ECO:0000256" key="8">
    <source>
        <dbReference type="PIRSR" id="PIRSR600175-1"/>
    </source>
</evidence>
<protein>
    <recommendedName>
        <fullName evidence="10">Transporter</fullName>
    </recommendedName>
</protein>
<feature type="chain" id="PRO_5036459417" description="Transporter" evidence="13">
    <location>
        <begin position="20"/>
        <end position="1593"/>
    </location>
</feature>
<feature type="binding site" evidence="8">
    <location>
        <position position="810"/>
    </location>
    <ligand>
        <name>Na(+)</name>
        <dbReference type="ChEBI" id="CHEBI:29101"/>
        <label>1</label>
    </ligand>
</feature>
<dbReference type="InterPro" id="IPR037272">
    <property type="entry name" value="SNS_sf"/>
</dbReference>
<dbReference type="GO" id="GO:0089718">
    <property type="term" value="P:amino acid import across plasma membrane"/>
    <property type="evidence" value="ECO:0007669"/>
    <property type="project" value="TreeGrafter"/>
</dbReference>
<feature type="transmembrane region" description="Helical" evidence="12">
    <location>
        <begin position="865"/>
        <end position="884"/>
    </location>
</feature>
<reference evidence="14" key="1">
    <citation type="submission" date="2022-08" db="UniProtKB">
        <authorList>
            <consortium name="EnsemblMetazoa"/>
        </authorList>
    </citation>
    <scope>IDENTIFICATION</scope>
    <source>
        <strain evidence="14">05x7-T-G4-1.051#20</strain>
    </source>
</reference>
<evidence type="ECO:0000256" key="10">
    <source>
        <dbReference type="RuleBase" id="RU003732"/>
    </source>
</evidence>
<feature type="transmembrane region" description="Helical" evidence="12">
    <location>
        <begin position="416"/>
        <end position="434"/>
    </location>
</feature>
<keyword evidence="9" id="KW-1015">Disulfide bond</keyword>
<feature type="transmembrane region" description="Helical" evidence="12">
    <location>
        <begin position="625"/>
        <end position="646"/>
    </location>
</feature>
<dbReference type="GO" id="GO:0005886">
    <property type="term" value="C:plasma membrane"/>
    <property type="evidence" value="ECO:0007669"/>
    <property type="project" value="TreeGrafter"/>
</dbReference>
<evidence type="ECO:0000256" key="5">
    <source>
        <dbReference type="ARBA" id="ARBA00022989"/>
    </source>
</evidence>
<feature type="compositionally biased region" description="Polar residues" evidence="11">
    <location>
        <begin position="1523"/>
        <end position="1542"/>
    </location>
</feature>
<keyword evidence="7" id="KW-0325">Glycoprotein</keyword>
<feature type="transmembrane region" description="Helical" evidence="12">
    <location>
        <begin position="581"/>
        <end position="604"/>
    </location>
</feature>